<dbReference type="EMBL" id="OY731403">
    <property type="protein sequence ID" value="CAJ1964882.1"/>
    <property type="molecule type" value="Genomic_DNA"/>
</dbReference>
<gene>
    <name evidence="3" type="ORF">AYBTSS11_LOCUS20553</name>
</gene>
<evidence type="ECO:0000313" key="4">
    <source>
        <dbReference type="Proteomes" id="UP001189624"/>
    </source>
</evidence>
<evidence type="ECO:0000256" key="2">
    <source>
        <dbReference type="SAM" id="Phobius"/>
    </source>
</evidence>
<feature type="transmembrane region" description="Helical" evidence="2">
    <location>
        <begin position="122"/>
        <end position="142"/>
    </location>
</feature>
<sequence>MDSLRTSKRHVVCVPFRAQGHVNPFMQFAKLLHCLGFHTTFVNTEFNRFVRFHGADFVKGLPDFVFETIPDGLPPSDKDATQDVPSLVAKDFGVPDVQLWTASACGFLGYLQFDDLVKRDILPFKGTIFFLFLSLPVFVSAYV</sequence>
<dbReference type="GO" id="GO:0080044">
    <property type="term" value="F:quercetin 7-O-glucosyltransferase activity"/>
    <property type="evidence" value="ECO:0007669"/>
    <property type="project" value="TreeGrafter"/>
</dbReference>
<dbReference type="SUPFAM" id="SSF53756">
    <property type="entry name" value="UDP-Glycosyltransferase/glycogen phosphorylase"/>
    <property type="match status" value="1"/>
</dbReference>
<proteinExistence type="inferred from homology"/>
<dbReference type="Gramene" id="rna-AYBTSS11_LOCUS20553">
    <property type="protein sequence ID" value="CAJ1964882.1"/>
    <property type="gene ID" value="gene-AYBTSS11_LOCUS20553"/>
</dbReference>
<accession>A0AA86VHS9</accession>
<dbReference type="GO" id="GO:0080043">
    <property type="term" value="F:quercetin 3-O-glucosyltransferase activity"/>
    <property type="evidence" value="ECO:0007669"/>
    <property type="project" value="TreeGrafter"/>
</dbReference>
<dbReference type="Gene3D" id="3.40.50.2000">
    <property type="entry name" value="Glycogen Phosphorylase B"/>
    <property type="match status" value="2"/>
</dbReference>
<protein>
    <submittedName>
        <fullName evidence="3">Uncharacterized protein</fullName>
    </submittedName>
</protein>
<evidence type="ECO:0000313" key="3">
    <source>
        <dbReference type="EMBL" id="CAJ1964882.1"/>
    </source>
</evidence>
<dbReference type="Proteomes" id="UP001189624">
    <property type="component" value="Chromosome 6"/>
</dbReference>
<keyword evidence="4" id="KW-1185">Reference proteome</keyword>
<keyword evidence="2" id="KW-0472">Membrane</keyword>
<keyword evidence="2" id="KW-1133">Transmembrane helix</keyword>
<dbReference type="AlphaFoldDB" id="A0AA86VHS9"/>
<organism evidence="3 4">
    <name type="scientific">Sphenostylis stenocarpa</name>
    <dbReference type="NCBI Taxonomy" id="92480"/>
    <lineage>
        <taxon>Eukaryota</taxon>
        <taxon>Viridiplantae</taxon>
        <taxon>Streptophyta</taxon>
        <taxon>Embryophyta</taxon>
        <taxon>Tracheophyta</taxon>
        <taxon>Spermatophyta</taxon>
        <taxon>Magnoliopsida</taxon>
        <taxon>eudicotyledons</taxon>
        <taxon>Gunneridae</taxon>
        <taxon>Pentapetalae</taxon>
        <taxon>rosids</taxon>
        <taxon>fabids</taxon>
        <taxon>Fabales</taxon>
        <taxon>Fabaceae</taxon>
        <taxon>Papilionoideae</taxon>
        <taxon>50 kb inversion clade</taxon>
        <taxon>NPAAA clade</taxon>
        <taxon>indigoferoid/millettioid clade</taxon>
        <taxon>Phaseoleae</taxon>
        <taxon>Sphenostylis</taxon>
    </lineage>
</organism>
<dbReference type="PANTHER" id="PTHR11926:SF1365">
    <property type="entry name" value="GLYCOSYLTRANSFERASE"/>
    <property type="match status" value="1"/>
</dbReference>
<keyword evidence="2" id="KW-0812">Transmembrane</keyword>
<comment type="similarity">
    <text evidence="1">Belongs to the UDP-glycosyltransferase family.</text>
</comment>
<dbReference type="PANTHER" id="PTHR11926">
    <property type="entry name" value="GLUCOSYL/GLUCURONOSYL TRANSFERASES"/>
    <property type="match status" value="1"/>
</dbReference>
<name>A0AA86VHS9_9FABA</name>
<evidence type="ECO:0000256" key="1">
    <source>
        <dbReference type="ARBA" id="ARBA00009995"/>
    </source>
</evidence>
<reference evidence="3" key="1">
    <citation type="submission" date="2023-10" db="EMBL/GenBank/DDBJ databases">
        <authorList>
            <person name="Domelevo Entfellner J.-B."/>
        </authorList>
    </citation>
    <scope>NUCLEOTIDE SEQUENCE</scope>
</reference>